<dbReference type="InterPro" id="IPR029047">
    <property type="entry name" value="HSP70_peptide-bd_sf"/>
</dbReference>
<proteinExistence type="inferred from homology"/>
<evidence type="ECO:0000256" key="3">
    <source>
        <dbReference type="ARBA" id="ARBA00022840"/>
    </source>
</evidence>
<protein>
    <submittedName>
        <fullName evidence="5">Heat shock protein 70</fullName>
    </submittedName>
</protein>
<name>A0A914YHW0_9BILA</name>
<comment type="similarity">
    <text evidence="1">Belongs to the heat shock protein 70 family.</text>
</comment>
<dbReference type="GO" id="GO:0140662">
    <property type="term" value="F:ATP-dependent protein folding chaperone"/>
    <property type="evidence" value="ECO:0007669"/>
    <property type="project" value="InterPro"/>
</dbReference>
<dbReference type="AlphaFoldDB" id="A0A914YHW0"/>
<keyword evidence="4" id="KW-1185">Reference proteome</keyword>
<evidence type="ECO:0000313" key="4">
    <source>
        <dbReference type="Proteomes" id="UP000887577"/>
    </source>
</evidence>
<keyword evidence="2" id="KW-0547">Nucleotide-binding</keyword>
<keyword evidence="3" id="KW-0067">ATP-binding</keyword>
<dbReference type="PANTHER" id="PTHR19375">
    <property type="entry name" value="HEAT SHOCK PROTEIN 70KDA"/>
    <property type="match status" value="1"/>
</dbReference>
<dbReference type="WBParaSite" id="PSU_v2.g18384.t1">
    <property type="protein sequence ID" value="PSU_v2.g18384.t1"/>
    <property type="gene ID" value="PSU_v2.g18384"/>
</dbReference>
<sequence>MFMHPLMIKLHLSTTVYDNQTAIRFNIYEGEDRLVQNNKLLGSFRLTNITPAPAHVSDIEVTSSIDENGIFTVTAVDQSNGNTNSITVVRDKGRLTENELIKMVDEICPPIIKMEIDDD</sequence>
<dbReference type="Gene3D" id="2.60.34.10">
    <property type="entry name" value="Substrate Binding Domain Of DNAk, Chain A, domain 1"/>
    <property type="match status" value="1"/>
</dbReference>
<dbReference type="InterPro" id="IPR013126">
    <property type="entry name" value="Hsp_70_fam"/>
</dbReference>
<organism evidence="4 5">
    <name type="scientific">Panagrolaimus superbus</name>
    <dbReference type="NCBI Taxonomy" id="310955"/>
    <lineage>
        <taxon>Eukaryota</taxon>
        <taxon>Metazoa</taxon>
        <taxon>Ecdysozoa</taxon>
        <taxon>Nematoda</taxon>
        <taxon>Chromadorea</taxon>
        <taxon>Rhabditida</taxon>
        <taxon>Tylenchina</taxon>
        <taxon>Panagrolaimomorpha</taxon>
        <taxon>Panagrolaimoidea</taxon>
        <taxon>Panagrolaimidae</taxon>
        <taxon>Panagrolaimus</taxon>
    </lineage>
</organism>
<dbReference type="GO" id="GO:0005524">
    <property type="term" value="F:ATP binding"/>
    <property type="evidence" value="ECO:0007669"/>
    <property type="project" value="UniProtKB-KW"/>
</dbReference>
<dbReference type="Proteomes" id="UP000887577">
    <property type="component" value="Unplaced"/>
</dbReference>
<dbReference type="SUPFAM" id="SSF100920">
    <property type="entry name" value="Heat shock protein 70kD (HSP70), peptide-binding domain"/>
    <property type="match status" value="1"/>
</dbReference>
<reference evidence="5" key="1">
    <citation type="submission" date="2022-11" db="UniProtKB">
        <authorList>
            <consortium name="WormBaseParasite"/>
        </authorList>
    </citation>
    <scope>IDENTIFICATION</scope>
</reference>
<evidence type="ECO:0000313" key="5">
    <source>
        <dbReference type="WBParaSite" id="PSU_v2.g18384.t1"/>
    </source>
</evidence>
<evidence type="ECO:0000256" key="1">
    <source>
        <dbReference type="ARBA" id="ARBA00007381"/>
    </source>
</evidence>
<dbReference type="Pfam" id="PF00012">
    <property type="entry name" value="HSP70"/>
    <property type="match status" value="1"/>
</dbReference>
<accession>A0A914YHW0</accession>
<evidence type="ECO:0000256" key="2">
    <source>
        <dbReference type="ARBA" id="ARBA00022741"/>
    </source>
</evidence>